<comment type="caution">
    <text evidence="2">The sequence shown here is derived from an EMBL/GenBank/DDBJ whole genome shotgun (WGS) entry which is preliminary data.</text>
</comment>
<reference evidence="2 3" key="1">
    <citation type="submission" date="2023-07" db="EMBL/GenBank/DDBJ databases">
        <title>Sequencing the genomes of 1000 actinobacteria strains.</title>
        <authorList>
            <person name="Klenk H.-P."/>
        </authorList>
    </citation>
    <scope>NUCLEOTIDE SEQUENCE [LARGE SCALE GENOMIC DNA]</scope>
    <source>
        <strain evidence="2 3">GD13</strain>
    </source>
</reference>
<organism evidence="2 3">
    <name type="scientific">Nocardioides massiliensis</name>
    <dbReference type="NCBI Taxonomy" id="1325935"/>
    <lineage>
        <taxon>Bacteria</taxon>
        <taxon>Bacillati</taxon>
        <taxon>Actinomycetota</taxon>
        <taxon>Actinomycetes</taxon>
        <taxon>Propionibacteriales</taxon>
        <taxon>Nocardioidaceae</taxon>
        <taxon>Nocardioides</taxon>
    </lineage>
</organism>
<name>A0ABT9NN92_9ACTN</name>
<dbReference type="InterPro" id="IPR018723">
    <property type="entry name" value="DUF2254_membrane"/>
</dbReference>
<accession>A0ABT9NN92</accession>
<sequence>MLRVGGLLRRLLLADLPLPAVAGPDGRVLLRPWELDHEEYVDHGLDQLRQSASEQPQVLAALLRTIRMLEDHVTANGREDLVPVLDRHRHRLIAAIRHGPLPSGDRDDLLEIAESRTDPADHAPHIEGRRDFGPGYSGHVDP</sequence>
<feature type="region of interest" description="Disordered" evidence="1">
    <location>
        <begin position="115"/>
        <end position="142"/>
    </location>
</feature>
<proteinExistence type="predicted"/>
<evidence type="ECO:0000313" key="3">
    <source>
        <dbReference type="Proteomes" id="UP001240447"/>
    </source>
</evidence>
<evidence type="ECO:0000256" key="1">
    <source>
        <dbReference type="SAM" id="MobiDB-lite"/>
    </source>
</evidence>
<feature type="compositionally biased region" description="Basic and acidic residues" evidence="1">
    <location>
        <begin position="115"/>
        <end position="132"/>
    </location>
</feature>
<dbReference type="EMBL" id="JAUSQM010000001">
    <property type="protein sequence ID" value="MDP9821891.1"/>
    <property type="molecule type" value="Genomic_DNA"/>
</dbReference>
<gene>
    <name evidence="2" type="ORF">J2S59_001700</name>
</gene>
<protein>
    <submittedName>
        <fullName evidence="2">Membrane protein</fullName>
    </submittedName>
</protein>
<dbReference type="Pfam" id="PF10011">
    <property type="entry name" value="DUF2254"/>
    <property type="match status" value="1"/>
</dbReference>
<keyword evidence="3" id="KW-1185">Reference proteome</keyword>
<dbReference type="Proteomes" id="UP001240447">
    <property type="component" value="Unassembled WGS sequence"/>
</dbReference>
<evidence type="ECO:0000313" key="2">
    <source>
        <dbReference type="EMBL" id="MDP9821891.1"/>
    </source>
</evidence>